<sequence>MINKLQPRLGNDAKKQSLPYRYFKTVVNDGRPGIFFIGTLN</sequence>
<evidence type="ECO:0000313" key="2">
    <source>
        <dbReference type="Proteomes" id="UP000004423"/>
    </source>
</evidence>
<evidence type="ECO:0000313" key="1">
    <source>
        <dbReference type="EMBL" id="EIQ82036.1"/>
    </source>
</evidence>
<dbReference type="Proteomes" id="UP000004423">
    <property type="component" value="Unassembled WGS sequence"/>
</dbReference>
<organism evidence="1 2">
    <name type="scientific">Streptococcus canis FSL Z3-227</name>
    <dbReference type="NCBI Taxonomy" id="482234"/>
    <lineage>
        <taxon>Bacteria</taxon>
        <taxon>Bacillati</taxon>
        <taxon>Bacillota</taxon>
        <taxon>Bacilli</taxon>
        <taxon>Lactobacillales</taxon>
        <taxon>Streptococcaceae</taxon>
        <taxon>Streptococcus</taxon>
    </lineage>
</organism>
<reference evidence="1 2" key="1">
    <citation type="journal article" date="2012" name="PLoS ONE">
        <title>Gene Repertoire Evolution of Streptococcus pyogenes Inferred from Phylogenomic Analysis with Streptococcus canis and Streptococcus dysgalactiae.</title>
        <authorList>
            <person name="Lefebure T."/>
            <person name="Richards V.P."/>
            <person name="Lang P."/>
            <person name="Pavinski-Bitar P."/>
            <person name="Stanhope M.J."/>
        </authorList>
    </citation>
    <scope>NUCLEOTIDE SEQUENCE [LARGE SCALE GENOMIC DNA]</scope>
    <source>
        <strain evidence="1 2">FSL Z3-227</strain>
    </source>
</reference>
<gene>
    <name evidence="1" type="ORF">SCAZ3_06520</name>
</gene>
<proteinExistence type="predicted"/>
<comment type="caution">
    <text evidence="1">The sequence shown here is derived from an EMBL/GenBank/DDBJ whole genome shotgun (WGS) entry which is preliminary data.</text>
</comment>
<protein>
    <submittedName>
        <fullName evidence="1">Uncharacterized protein</fullName>
    </submittedName>
</protein>
<dbReference type="EMBL" id="AIDX01000001">
    <property type="protein sequence ID" value="EIQ82036.1"/>
    <property type="molecule type" value="Genomic_DNA"/>
</dbReference>
<accession>A0AAV3FSB7</accession>
<dbReference type="AlphaFoldDB" id="A0AAV3FSB7"/>
<name>A0AAV3FSB7_STRCB</name>